<dbReference type="PANTHER" id="PTHR45931">
    <property type="entry name" value="SI:CH211-59O9.10"/>
    <property type="match status" value="1"/>
</dbReference>
<dbReference type="GO" id="GO:0008270">
    <property type="term" value="F:zinc ion binding"/>
    <property type="evidence" value="ECO:0007669"/>
    <property type="project" value="UniProtKB-KW"/>
</dbReference>
<dbReference type="GO" id="GO:0005634">
    <property type="term" value="C:nucleus"/>
    <property type="evidence" value="ECO:0007669"/>
    <property type="project" value="TreeGrafter"/>
</dbReference>
<dbReference type="SMART" id="SM00744">
    <property type="entry name" value="RINGv"/>
    <property type="match status" value="1"/>
</dbReference>
<dbReference type="GO" id="GO:0061630">
    <property type="term" value="F:ubiquitin protein ligase activity"/>
    <property type="evidence" value="ECO:0007669"/>
    <property type="project" value="TreeGrafter"/>
</dbReference>
<feature type="domain" description="RING-type" evidence="6">
    <location>
        <begin position="141"/>
        <end position="182"/>
    </location>
</feature>
<comment type="caution">
    <text evidence="7">The sequence shown here is derived from an EMBL/GenBank/DDBJ whole genome shotgun (WGS) entry which is preliminary data.</text>
</comment>
<evidence type="ECO:0000256" key="3">
    <source>
        <dbReference type="ARBA" id="ARBA00022833"/>
    </source>
</evidence>
<gene>
    <name evidence="7" type="ORF">OIU74_013419</name>
</gene>
<evidence type="ECO:0000256" key="2">
    <source>
        <dbReference type="ARBA" id="ARBA00022771"/>
    </source>
</evidence>
<dbReference type="AlphaFoldDB" id="A0A9Q0Q9F0"/>
<dbReference type="SMART" id="SM00184">
    <property type="entry name" value="RING"/>
    <property type="match status" value="1"/>
</dbReference>
<reference evidence="7" key="2">
    <citation type="journal article" date="2023" name="Int. J. Mol. Sci.">
        <title>De Novo Assembly and Annotation of 11 Diverse Shrub Willow (Salix) Genomes Reveals Novel Gene Organization in Sex-Linked Regions.</title>
        <authorList>
            <person name="Hyden B."/>
            <person name="Feng K."/>
            <person name="Yates T.B."/>
            <person name="Jawdy S."/>
            <person name="Cereghino C."/>
            <person name="Smart L.B."/>
            <person name="Muchero W."/>
        </authorList>
    </citation>
    <scope>NUCLEOTIDE SEQUENCE</scope>
    <source>
        <tissue evidence="7">Shoot tip</tissue>
    </source>
</reference>
<dbReference type="PROSITE" id="PS50089">
    <property type="entry name" value="ZF_RING_2"/>
    <property type="match status" value="1"/>
</dbReference>
<dbReference type="InterPro" id="IPR001841">
    <property type="entry name" value="Znf_RING"/>
</dbReference>
<reference evidence="7" key="1">
    <citation type="submission" date="2022-11" db="EMBL/GenBank/DDBJ databases">
        <authorList>
            <person name="Hyden B.L."/>
            <person name="Feng K."/>
            <person name="Yates T."/>
            <person name="Jawdy S."/>
            <person name="Smart L.B."/>
            <person name="Muchero W."/>
        </authorList>
    </citation>
    <scope>NUCLEOTIDE SEQUENCE</scope>
    <source>
        <tissue evidence="7">Shoot tip</tissue>
    </source>
</reference>
<dbReference type="GO" id="GO:0006511">
    <property type="term" value="P:ubiquitin-dependent protein catabolic process"/>
    <property type="evidence" value="ECO:0007669"/>
    <property type="project" value="TreeGrafter"/>
</dbReference>
<dbReference type="SUPFAM" id="SSF57850">
    <property type="entry name" value="RING/U-box"/>
    <property type="match status" value="1"/>
</dbReference>
<evidence type="ECO:0000256" key="1">
    <source>
        <dbReference type="ARBA" id="ARBA00022723"/>
    </source>
</evidence>
<dbReference type="FunFam" id="3.30.40.10:FF:000594">
    <property type="entry name" value="RING/U-box superfamily protein"/>
    <property type="match status" value="1"/>
</dbReference>
<organism evidence="7 8">
    <name type="scientific">Salix koriyanagi</name>
    <dbReference type="NCBI Taxonomy" id="2511006"/>
    <lineage>
        <taxon>Eukaryota</taxon>
        <taxon>Viridiplantae</taxon>
        <taxon>Streptophyta</taxon>
        <taxon>Embryophyta</taxon>
        <taxon>Tracheophyta</taxon>
        <taxon>Spermatophyta</taxon>
        <taxon>Magnoliopsida</taxon>
        <taxon>eudicotyledons</taxon>
        <taxon>Gunneridae</taxon>
        <taxon>Pentapetalae</taxon>
        <taxon>rosids</taxon>
        <taxon>fabids</taxon>
        <taxon>Malpighiales</taxon>
        <taxon>Salicaceae</taxon>
        <taxon>Saliceae</taxon>
        <taxon>Salix</taxon>
    </lineage>
</organism>
<sequence>MVHSSRQRLPRSSQNPTNRRRTRVQVSTTRTSALRNRLFNRTPKSESTSMIMSFLKMQFHHTYNLVDRTLVKAYMLRLNVLENLEASMTSRVLQVQRDFNENDYEMLLALDESNSQHGAAARQINSLPESVVQTDNLEETCAICLEAPAIGEKIRHLPCLHKFHKECIDPWLSRKTSCPICKWSITS</sequence>
<dbReference type="Pfam" id="PF13639">
    <property type="entry name" value="zf-RING_2"/>
    <property type="match status" value="1"/>
</dbReference>
<keyword evidence="2 4" id="KW-0863">Zinc-finger</keyword>
<keyword evidence="8" id="KW-1185">Reference proteome</keyword>
<evidence type="ECO:0000259" key="6">
    <source>
        <dbReference type="PROSITE" id="PS50089"/>
    </source>
</evidence>
<evidence type="ECO:0000256" key="5">
    <source>
        <dbReference type="SAM" id="MobiDB-lite"/>
    </source>
</evidence>
<dbReference type="Proteomes" id="UP001151752">
    <property type="component" value="Chromosome 1"/>
</dbReference>
<protein>
    <recommendedName>
        <fullName evidence="6">RING-type domain-containing protein</fullName>
    </recommendedName>
</protein>
<dbReference type="InterPro" id="IPR051834">
    <property type="entry name" value="RING_finger_E3_ligase"/>
</dbReference>
<evidence type="ECO:0000313" key="8">
    <source>
        <dbReference type="Proteomes" id="UP001151752"/>
    </source>
</evidence>
<name>A0A9Q0Q9F0_9ROSI</name>
<keyword evidence="3" id="KW-0862">Zinc</keyword>
<evidence type="ECO:0000313" key="7">
    <source>
        <dbReference type="EMBL" id="KAJ6702262.1"/>
    </source>
</evidence>
<dbReference type="CDD" id="cd16454">
    <property type="entry name" value="RING-H2_PA-TM-RING"/>
    <property type="match status" value="1"/>
</dbReference>
<evidence type="ECO:0000256" key="4">
    <source>
        <dbReference type="PROSITE-ProRule" id="PRU00175"/>
    </source>
</evidence>
<dbReference type="InterPro" id="IPR011016">
    <property type="entry name" value="Znf_RING-CH"/>
</dbReference>
<accession>A0A9Q0Q9F0</accession>
<dbReference type="PANTHER" id="PTHR45931:SF25">
    <property type="entry name" value="E3 UBIQUITIN-PROTEIN LIGASE RLIM-LIKE ISOFORM X1"/>
    <property type="match status" value="1"/>
</dbReference>
<proteinExistence type="predicted"/>
<feature type="region of interest" description="Disordered" evidence="5">
    <location>
        <begin position="1"/>
        <end position="30"/>
    </location>
</feature>
<dbReference type="EMBL" id="JAPFFM010000016">
    <property type="protein sequence ID" value="KAJ6702262.1"/>
    <property type="molecule type" value="Genomic_DNA"/>
</dbReference>
<keyword evidence="1" id="KW-0479">Metal-binding</keyword>
<dbReference type="InterPro" id="IPR013083">
    <property type="entry name" value="Znf_RING/FYVE/PHD"/>
</dbReference>
<dbReference type="Gene3D" id="3.30.40.10">
    <property type="entry name" value="Zinc/RING finger domain, C3HC4 (zinc finger)"/>
    <property type="match status" value="1"/>
</dbReference>